<dbReference type="Proteomes" id="UP000218979">
    <property type="component" value="Unassembled WGS sequence"/>
</dbReference>
<reference evidence="2 3" key="2">
    <citation type="submission" date="2016-11" db="EMBL/GenBank/DDBJ databases">
        <authorList>
            <person name="Jaros S."/>
            <person name="Januszkiewicz K."/>
            <person name="Wedrychowicz H."/>
        </authorList>
    </citation>
    <scope>NUCLEOTIDE SEQUENCE [LARGE SCALE GENOMIC DNA]</scope>
    <source>
        <strain evidence="2 3">DSM 22330</strain>
    </source>
</reference>
<evidence type="ECO:0000313" key="2">
    <source>
        <dbReference type="EMBL" id="SFZ72665.1"/>
    </source>
</evidence>
<proteinExistence type="predicted"/>
<dbReference type="Proteomes" id="UP000185655">
    <property type="component" value="Unassembled WGS sequence"/>
</dbReference>
<evidence type="ECO:0000313" key="3">
    <source>
        <dbReference type="Proteomes" id="UP000185655"/>
    </source>
</evidence>
<dbReference type="STRING" id="1122154.SAMN02746068_00616"/>
<name>A0A1K2H8M5_9LACT</name>
<dbReference type="RefSeq" id="WP_031365224.1">
    <property type="nucleotide sequence ID" value="NZ_FPKS01000003.1"/>
</dbReference>
<organism evidence="2 3">
    <name type="scientific">Pseudolactococcus chungangensis CAU 28 = DSM 22330</name>
    <dbReference type="NCBI Taxonomy" id="1122154"/>
    <lineage>
        <taxon>Bacteria</taxon>
        <taxon>Bacillati</taxon>
        <taxon>Bacillota</taxon>
        <taxon>Bacilli</taxon>
        <taxon>Lactobacillales</taxon>
        <taxon>Streptococcaceae</taxon>
        <taxon>Pseudolactococcus</taxon>
    </lineage>
</organism>
<sequence length="96" mass="11406">MTLYDDVKAHYFNVPMTGDILEDVKRVCTANQATHAYLWRHLLNVANEAKKLAKRFDLDEDAMAQFFINYLYHSDLLVMPPWLIEAHDFYEDRVLR</sequence>
<reference evidence="1 4" key="1">
    <citation type="submission" date="2014-12" db="EMBL/GenBank/DDBJ databases">
        <title>Draft genome sequences of 10 type strains of Lactococcus.</title>
        <authorList>
            <person name="Sun Z."/>
            <person name="Zhong Z."/>
            <person name="Liu W."/>
            <person name="Zhang W."/>
            <person name="Zhang H."/>
        </authorList>
    </citation>
    <scope>NUCLEOTIDE SEQUENCE [LARGE SCALE GENOMIC DNA]</scope>
    <source>
        <strain evidence="1 4">DSM 22330</strain>
    </source>
</reference>
<dbReference type="OrthoDB" id="5295945at2"/>
<evidence type="ECO:0000313" key="1">
    <source>
        <dbReference type="EMBL" id="PCS03866.1"/>
    </source>
</evidence>
<dbReference type="EMBL" id="JXJT01000007">
    <property type="protein sequence ID" value="PCS03866.1"/>
    <property type="molecule type" value="Genomic_DNA"/>
</dbReference>
<dbReference type="AlphaFoldDB" id="A0A1K2H8M5"/>
<accession>A0A1K2H8M5</accession>
<dbReference type="EMBL" id="FPKS01000003">
    <property type="protein sequence ID" value="SFZ72665.1"/>
    <property type="molecule type" value="Genomic_DNA"/>
</dbReference>
<gene>
    <name evidence="1" type="ORF">RR45_GL001894</name>
    <name evidence="2" type="ORF">SAMN02746068_00616</name>
</gene>
<evidence type="ECO:0000313" key="4">
    <source>
        <dbReference type="Proteomes" id="UP000218979"/>
    </source>
</evidence>
<keyword evidence="4" id="KW-1185">Reference proteome</keyword>
<protein>
    <submittedName>
        <fullName evidence="2">Uncharacterized protein</fullName>
    </submittedName>
</protein>